<dbReference type="OrthoDB" id="9786424at2"/>
<accession>A0A4Q9GWE2</accession>
<organism evidence="2 3">
    <name type="scientific">Aquabacterium lacunae</name>
    <dbReference type="NCBI Taxonomy" id="2528630"/>
    <lineage>
        <taxon>Bacteria</taxon>
        <taxon>Pseudomonadati</taxon>
        <taxon>Pseudomonadota</taxon>
        <taxon>Betaproteobacteria</taxon>
        <taxon>Burkholderiales</taxon>
        <taxon>Aquabacterium</taxon>
    </lineage>
</organism>
<dbReference type="PANTHER" id="PTHR30164">
    <property type="entry name" value="MTFA PEPTIDASE"/>
    <property type="match status" value="1"/>
</dbReference>
<dbReference type="PANTHER" id="PTHR30164:SF2">
    <property type="entry name" value="PROTEIN MTFA"/>
    <property type="match status" value="1"/>
</dbReference>
<reference evidence="2 3" key="1">
    <citation type="submission" date="2019-02" db="EMBL/GenBank/DDBJ databases">
        <title>Aquabacterium sp. strain KMB7.</title>
        <authorList>
            <person name="Chen W.-M."/>
        </authorList>
    </citation>
    <scope>NUCLEOTIDE SEQUENCE [LARGE SCALE GENOMIC DNA]</scope>
    <source>
        <strain evidence="2 3">KMB7</strain>
    </source>
</reference>
<proteinExistence type="predicted"/>
<dbReference type="Pfam" id="PF06167">
    <property type="entry name" value="Peptidase_M90"/>
    <property type="match status" value="1"/>
</dbReference>
<dbReference type="InterPro" id="IPR024079">
    <property type="entry name" value="MetalloPept_cat_dom_sf"/>
</dbReference>
<evidence type="ECO:0008006" key="4">
    <source>
        <dbReference type="Google" id="ProtNLM"/>
    </source>
</evidence>
<dbReference type="GO" id="GO:0005829">
    <property type="term" value="C:cytosol"/>
    <property type="evidence" value="ECO:0007669"/>
    <property type="project" value="TreeGrafter"/>
</dbReference>
<protein>
    <recommendedName>
        <fullName evidence="4">Zinc-dependent peptidase</fullName>
    </recommendedName>
</protein>
<dbReference type="AlphaFoldDB" id="A0A4Q9GWE2"/>
<dbReference type="EMBL" id="SIXI01000006">
    <property type="protein sequence ID" value="TBO28716.1"/>
    <property type="molecule type" value="Genomic_DNA"/>
</dbReference>
<dbReference type="GO" id="GO:0008237">
    <property type="term" value="F:metallopeptidase activity"/>
    <property type="evidence" value="ECO:0007669"/>
    <property type="project" value="InterPro"/>
</dbReference>
<dbReference type="InterPro" id="IPR010384">
    <property type="entry name" value="MtfA_fam"/>
</dbReference>
<name>A0A4Q9GWE2_9BURK</name>
<sequence length="296" mass="32955">MPPIHQPRGSGAPRPRWLDAWLRRLPPAWLSDAQVQRLRPLPEPLWQNTLTQCPWLTWRSPRQLHQLRELSTLFLARKQFTPVGGLVLTDAMAVQVAAQACLPIHSWAMGLHPYSAFVGVVMQPEQVLAPRSWTDDNGVTHEGHEPLSGEAMPGGPIMLSWQDVQAAGRPPDGSPGSTPNDTQAGATAYNVVIHEFCHALDLLKGEADGLPPLPAEITPQEWRDTLWQAFDHFRDAWAHGDPIVIDPYGLEQGLSEFFPVLAETFFMTPKTLKAAHPAVYSLLSRYFKDDPANWAP</sequence>
<keyword evidence="3" id="KW-1185">Reference proteome</keyword>
<dbReference type="CDD" id="cd20169">
    <property type="entry name" value="Peptidase_M90_mtfA"/>
    <property type="match status" value="1"/>
</dbReference>
<gene>
    <name evidence="2" type="ORF">EYS42_13945</name>
</gene>
<feature type="region of interest" description="Disordered" evidence="1">
    <location>
        <begin position="132"/>
        <end position="152"/>
    </location>
</feature>
<evidence type="ECO:0000256" key="1">
    <source>
        <dbReference type="SAM" id="MobiDB-lite"/>
    </source>
</evidence>
<dbReference type="GO" id="GO:0004177">
    <property type="term" value="F:aminopeptidase activity"/>
    <property type="evidence" value="ECO:0007669"/>
    <property type="project" value="TreeGrafter"/>
</dbReference>
<dbReference type="InterPro" id="IPR042252">
    <property type="entry name" value="MtfA_N"/>
</dbReference>
<dbReference type="Gene3D" id="3.40.390.10">
    <property type="entry name" value="Collagenase (Catalytic Domain)"/>
    <property type="match status" value="1"/>
</dbReference>
<evidence type="ECO:0000313" key="3">
    <source>
        <dbReference type="Proteomes" id="UP000292120"/>
    </source>
</evidence>
<dbReference type="SUPFAM" id="SSF55486">
    <property type="entry name" value="Metalloproteases ('zincins'), catalytic domain"/>
    <property type="match status" value="1"/>
</dbReference>
<evidence type="ECO:0000313" key="2">
    <source>
        <dbReference type="EMBL" id="TBO28716.1"/>
    </source>
</evidence>
<feature type="compositionally biased region" description="Basic and acidic residues" evidence="1">
    <location>
        <begin position="138"/>
        <end position="147"/>
    </location>
</feature>
<dbReference type="Proteomes" id="UP000292120">
    <property type="component" value="Unassembled WGS sequence"/>
</dbReference>
<comment type="caution">
    <text evidence="2">The sequence shown here is derived from an EMBL/GenBank/DDBJ whole genome shotgun (WGS) entry which is preliminary data.</text>
</comment>
<dbReference type="Gene3D" id="1.10.472.150">
    <property type="entry name" value="Glucose-regulated metallo-peptidase M90, N-terminal domain"/>
    <property type="match status" value="1"/>
</dbReference>